<accession>A0AAD7NJW5</accession>
<name>A0AAD7NJW5_9AGAR</name>
<evidence type="ECO:0000313" key="2">
    <source>
        <dbReference type="EMBL" id="KAJ7763490.1"/>
    </source>
</evidence>
<keyword evidence="3" id="KW-1185">Reference proteome</keyword>
<evidence type="ECO:0000256" key="1">
    <source>
        <dbReference type="SAM" id="MobiDB-lite"/>
    </source>
</evidence>
<protein>
    <submittedName>
        <fullName evidence="2">Uncharacterized protein</fullName>
    </submittedName>
</protein>
<dbReference type="AlphaFoldDB" id="A0AAD7NJW5"/>
<dbReference type="Proteomes" id="UP001215598">
    <property type="component" value="Unassembled WGS sequence"/>
</dbReference>
<feature type="region of interest" description="Disordered" evidence="1">
    <location>
        <begin position="1"/>
        <end position="44"/>
    </location>
</feature>
<proteinExistence type="predicted"/>
<sequence>MKGKEMGGGRVGRDRGRRVGRDQGRRGEDGKWERRAHGAQPEAKCELMIIPGASVGSISAFQRRRAHLRKHDGQSGQDMRPRISRPLPPVHHSQRSNARRKPGASVSADLGHTSPPFLRAKTPSNPLHRRIATTAAVHRRPLPFLPARRHLGQGQPSPRQHRGLLLEDALVRYPTRPCPPPRISSLAKRNAQKTPHTFRPDIVRVPHARNVGVERLEYLGRHAHGLGDFFVDDYL</sequence>
<feature type="compositionally biased region" description="Basic residues" evidence="1">
    <location>
        <begin position="92"/>
        <end position="102"/>
    </location>
</feature>
<feature type="compositionally biased region" description="Basic and acidic residues" evidence="1">
    <location>
        <begin position="1"/>
        <end position="36"/>
    </location>
</feature>
<evidence type="ECO:0000313" key="3">
    <source>
        <dbReference type="Proteomes" id="UP001215598"/>
    </source>
</evidence>
<dbReference type="EMBL" id="JARKIB010000030">
    <property type="protein sequence ID" value="KAJ7763490.1"/>
    <property type="molecule type" value="Genomic_DNA"/>
</dbReference>
<comment type="caution">
    <text evidence="2">The sequence shown here is derived from an EMBL/GenBank/DDBJ whole genome shotgun (WGS) entry which is preliminary data.</text>
</comment>
<organism evidence="2 3">
    <name type="scientific">Mycena metata</name>
    <dbReference type="NCBI Taxonomy" id="1033252"/>
    <lineage>
        <taxon>Eukaryota</taxon>
        <taxon>Fungi</taxon>
        <taxon>Dikarya</taxon>
        <taxon>Basidiomycota</taxon>
        <taxon>Agaricomycotina</taxon>
        <taxon>Agaricomycetes</taxon>
        <taxon>Agaricomycetidae</taxon>
        <taxon>Agaricales</taxon>
        <taxon>Marasmiineae</taxon>
        <taxon>Mycenaceae</taxon>
        <taxon>Mycena</taxon>
    </lineage>
</organism>
<reference evidence="2" key="1">
    <citation type="submission" date="2023-03" db="EMBL/GenBank/DDBJ databases">
        <title>Massive genome expansion in bonnet fungi (Mycena s.s.) driven by repeated elements and novel gene families across ecological guilds.</title>
        <authorList>
            <consortium name="Lawrence Berkeley National Laboratory"/>
            <person name="Harder C.B."/>
            <person name="Miyauchi S."/>
            <person name="Viragh M."/>
            <person name="Kuo A."/>
            <person name="Thoen E."/>
            <person name="Andreopoulos B."/>
            <person name="Lu D."/>
            <person name="Skrede I."/>
            <person name="Drula E."/>
            <person name="Henrissat B."/>
            <person name="Morin E."/>
            <person name="Kohler A."/>
            <person name="Barry K."/>
            <person name="LaButti K."/>
            <person name="Morin E."/>
            <person name="Salamov A."/>
            <person name="Lipzen A."/>
            <person name="Mereny Z."/>
            <person name="Hegedus B."/>
            <person name="Baldrian P."/>
            <person name="Stursova M."/>
            <person name="Weitz H."/>
            <person name="Taylor A."/>
            <person name="Grigoriev I.V."/>
            <person name="Nagy L.G."/>
            <person name="Martin F."/>
            <person name="Kauserud H."/>
        </authorList>
    </citation>
    <scope>NUCLEOTIDE SEQUENCE</scope>
    <source>
        <strain evidence="2">CBHHK182m</strain>
    </source>
</reference>
<gene>
    <name evidence="2" type="ORF">B0H16DRAFT_494710</name>
</gene>
<feature type="region of interest" description="Disordered" evidence="1">
    <location>
        <begin position="64"/>
        <end position="126"/>
    </location>
</feature>